<protein>
    <submittedName>
        <fullName evidence="1">Uncharacterized protein</fullName>
    </submittedName>
</protein>
<reference evidence="1" key="1">
    <citation type="journal article" date="2023" name="Mol. Biol. Evol.">
        <title>Third-Generation Sequencing Reveals the Adaptive Role of the Epigenome in Three Deep-Sea Polychaetes.</title>
        <authorList>
            <person name="Perez M."/>
            <person name="Aroh O."/>
            <person name="Sun Y."/>
            <person name="Lan Y."/>
            <person name="Juniper S.K."/>
            <person name="Young C.R."/>
            <person name="Angers B."/>
            <person name="Qian P.Y."/>
        </authorList>
    </citation>
    <scope>NUCLEOTIDE SEQUENCE</scope>
    <source>
        <strain evidence="1">R07B-5</strain>
    </source>
</reference>
<comment type="caution">
    <text evidence="1">The sequence shown here is derived from an EMBL/GenBank/DDBJ whole genome shotgun (WGS) entry which is preliminary data.</text>
</comment>
<evidence type="ECO:0000313" key="2">
    <source>
        <dbReference type="Proteomes" id="UP001209878"/>
    </source>
</evidence>
<dbReference type="EMBL" id="JAODUO010001185">
    <property type="protein sequence ID" value="KAK2169558.1"/>
    <property type="molecule type" value="Genomic_DNA"/>
</dbReference>
<organism evidence="1 2">
    <name type="scientific">Ridgeia piscesae</name>
    <name type="common">Tubeworm</name>
    <dbReference type="NCBI Taxonomy" id="27915"/>
    <lineage>
        <taxon>Eukaryota</taxon>
        <taxon>Metazoa</taxon>
        <taxon>Spiralia</taxon>
        <taxon>Lophotrochozoa</taxon>
        <taxon>Annelida</taxon>
        <taxon>Polychaeta</taxon>
        <taxon>Sedentaria</taxon>
        <taxon>Canalipalpata</taxon>
        <taxon>Sabellida</taxon>
        <taxon>Siboglinidae</taxon>
        <taxon>Ridgeia</taxon>
    </lineage>
</organism>
<proteinExistence type="predicted"/>
<dbReference type="AlphaFoldDB" id="A0AAD9KFJ1"/>
<keyword evidence="2" id="KW-1185">Reference proteome</keyword>
<name>A0AAD9KFJ1_RIDPI</name>
<evidence type="ECO:0000313" key="1">
    <source>
        <dbReference type="EMBL" id="KAK2169558.1"/>
    </source>
</evidence>
<accession>A0AAD9KFJ1</accession>
<sequence>MRWSEASLSSRIDSMAFTCSPCSTLVCRRRSSSSETFRDCFSCCSIFTCCSAITISLCAVILTLSLSASSSSSTLSSYCLINVLSCEESEPRDSSLFLASSINWADFVFSVCCEVLQCPHLLPQFLQLPLLFPNLFFQFAFLCF</sequence>
<dbReference type="Proteomes" id="UP001209878">
    <property type="component" value="Unassembled WGS sequence"/>
</dbReference>
<gene>
    <name evidence="1" type="ORF">NP493_1186g00028</name>
</gene>